<dbReference type="EMBL" id="CP011403">
    <property type="protein sequence ID" value="AKI04845.1"/>
    <property type="molecule type" value="Genomic_DNA"/>
</dbReference>
<keyword evidence="7" id="KW-0813">Transport</keyword>
<evidence type="ECO:0000313" key="7">
    <source>
        <dbReference type="EMBL" id="AKI04845.1"/>
    </source>
</evidence>
<dbReference type="Pfam" id="PF01943">
    <property type="entry name" value="Polysacc_synt"/>
    <property type="match status" value="1"/>
</dbReference>
<feature type="transmembrane region" description="Helical" evidence="6">
    <location>
        <begin position="52"/>
        <end position="70"/>
    </location>
</feature>
<protein>
    <submittedName>
        <fullName evidence="7">Sugar transporter</fullName>
    </submittedName>
</protein>
<dbReference type="InterPro" id="IPR024923">
    <property type="entry name" value="PG_synth_SpoVB"/>
</dbReference>
<feature type="transmembrane region" description="Helical" evidence="6">
    <location>
        <begin position="353"/>
        <end position="373"/>
    </location>
</feature>
<evidence type="ECO:0000256" key="6">
    <source>
        <dbReference type="SAM" id="Phobius"/>
    </source>
</evidence>
<accession>A0A0F7PZC9</accession>
<organism evidence="7 8">
    <name type="scientific">Ligilactobacillus salivarius str. Ren</name>
    <dbReference type="NCBI Taxonomy" id="1194971"/>
    <lineage>
        <taxon>Bacteria</taxon>
        <taxon>Bacillati</taxon>
        <taxon>Bacillota</taxon>
        <taxon>Bacilli</taxon>
        <taxon>Lactobacillales</taxon>
        <taxon>Lactobacillaceae</taxon>
        <taxon>Ligilactobacillus</taxon>
    </lineage>
</organism>
<evidence type="ECO:0000313" key="8">
    <source>
        <dbReference type="Proteomes" id="UP000035027"/>
    </source>
</evidence>
<feature type="transmembrane region" description="Helical" evidence="6">
    <location>
        <begin position="159"/>
        <end position="177"/>
    </location>
</feature>
<evidence type="ECO:0000256" key="1">
    <source>
        <dbReference type="ARBA" id="ARBA00004651"/>
    </source>
</evidence>
<feature type="transmembrane region" description="Helical" evidence="6">
    <location>
        <begin position="12"/>
        <end position="32"/>
    </location>
</feature>
<feature type="transmembrane region" description="Helical" evidence="6">
    <location>
        <begin position="385"/>
        <end position="404"/>
    </location>
</feature>
<name>A0A0F7PZC9_9LACO</name>
<evidence type="ECO:0000256" key="5">
    <source>
        <dbReference type="ARBA" id="ARBA00023136"/>
    </source>
</evidence>
<dbReference type="InterPro" id="IPR050833">
    <property type="entry name" value="Poly_Biosynth_Transport"/>
</dbReference>
<dbReference type="PANTHER" id="PTHR30250:SF29">
    <property type="entry name" value="POLYSACCHARIDE BIOSYNTHESIS PROTEIN C-TERMINAL DOMAIN-CONTAINING PROTEIN"/>
    <property type="match status" value="1"/>
</dbReference>
<feature type="transmembrane region" description="Helical" evidence="6">
    <location>
        <begin position="318"/>
        <end position="341"/>
    </location>
</feature>
<feature type="transmembrane region" description="Helical" evidence="6">
    <location>
        <begin position="446"/>
        <end position="472"/>
    </location>
</feature>
<dbReference type="Proteomes" id="UP000035027">
    <property type="component" value="Chromosome"/>
</dbReference>
<feature type="transmembrane region" description="Helical" evidence="6">
    <location>
        <begin position="410"/>
        <end position="434"/>
    </location>
</feature>
<feature type="transmembrane region" description="Helical" evidence="6">
    <location>
        <begin position="90"/>
        <end position="108"/>
    </location>
</feature>
<keyword evidence="2" id="KW-1003">Cell membrane</keyword>
<dbReference type="PATRIC" id="fig|1194971.3.peg.1305"/>
<evidence type="ECO:0000256" key="3">
    <source>
        <dbReference type="ARBA" id="ARBA00022692"/>
    </source>
</evidence>
<evidence type="ECO:0000256" key="4">
    <source>
        <dbReference type="ARBA" id="ARBA00022989"/>
    </source>
</evidence>
<dbReference type="PANTHER" id="PTHR30250">
    <property type="entry name" value="PST FAMILY PREDICTED COLANIC ACID TRANSPORTER"/>
    <property type="match status" value="1"/>
</dbReference>
<dbReference type="CDD" id="cd13124">
    <property type="entry name" value="MATE_SpoVB_like"/>
    <property type="match status" value="1"/>
</dbReference>
<feature type="transmembrane region" description="Helical" evidence="6">
    <location>
        <begin position="231"/>
        <end position="251"/>
    </location>
</feature>
<dbReference type="AlphaFoldDB" id="A0A0F7PZC9"/>
<sequence length="528" mass="58177">MKVMKNNFGNVMKGAIILSGASFIAKILSAMYRIPFENMVGNLGFYVYQQVYPIYAIGMTFSLSGFPVFISKIIAEQDDIESKYQISKRIFDVLVVLAILCFLFLQLGSTQIAEAMGDIKLEVIIRSVSWMFLLMPFLSVGRGFYQGIFNMTPTAVSQVYEQLIRVIVIIGVAWYAVRHHWSIYKMGAWAMFGSTLGGLVALLCFVGIFIRLFSRKSHKHSIKYRDLVKRLMTEGIMICLFTALMVLLQLIDSFTIKNNLEIYGLSSIKASNIKGIYDRAQPLIQLGLVIGVSFSSTLLPSLTAAIEKKEKTTFENTASSILRISLGIASAATVGLLALLPEVNKLLFGDSELSLVIGIYLLGIILMTVINSYSSILQSIDEYRVLLIGLGVAFLTKYILNSYLIGKFGIIGASIATTASLLLAAIIIILFSSIKLEILFRSDSYVLKLLLISCIMGIVVKGLSILLGYLLGSSRLDVGIISVICIPVGVFIFGILAIKFNLFTKEEYMAMPGGNKIIKIIDKLNGGR</sequence>
<feature type="transmembrane region" description="Helical" evidence="6">
    <location>
        <begin position="478"/>
        <end position="502"/>
    </location>
</feature>
<reference evidence="7 8" key="1">
    <citation type="submission" date="2015-05" db="EMBL/GenBank/DDBJ databases">
        <title>Complete genome sequence of Lactobacillus salivarius Ren, a probiotic strain with antitumor activity.</title>
        <authorList>
            <person name="Sun E."/>
            <person name="Zhao L."/>
            <person name="Liu S."/>
            <person name="Zhang M."/>
            <person name="Guo H."/>
            <person name="Ren F."/>
        </authorList>
    </citation>
    <scope>NUCLEOTIDE SEQUENCE [LARGE SCALE GENOMIC DNA]</scope>
    <source>
        <strain evidence="7 8">Ren</strain>
    </source>
</reference>
<gene>
    <name evidence="7" type="ORF">LsR_01303</name>
</gene>
<keyword evidence="5 6" id="KW-0472">Membrane</keyword>
<evidence type="ECO:0000256" key="2">
    <source>
        <dbReference type="ARBA" id="ARBA00022475"/>
    </source>
</evidence>
<feature type="transmembrane region" description="Helical" evidence="6">
    <location>
        <begin position="283"/>
        <end position="306"/>
    </location>
</feature>
<feature type="transmembrane region" description="Helical" evidence="6">
    <location>
        <begin position="189"/>
        <end position="210"/>
    </location>
</feature>
<dbReference type="InterPro" id="IPR002797">
    <property type="entry name" value="Polysacc_synth"/>
</dbReference>
<keyword evidence="7" id="KW-0762">Sugar transport</keyword>
<dbReference type="GO" id="GO:0005886">
    <property type="term" value="C:plasma membrane"/>
    <property type="evidence" value="ECO:0007669"/>
    <property type="project" value="UniProtKB-SubCell"/>
</dbReference>
<keyword evidence="3 6" id="KW-0812">Transmembrane</keyword>
<keyword evidence="4 6" id="KW-1133">Transmembrane helix</keyword>
<proteinExistence type="predicted"/>
<comment type="subcellular location">
    <subcellularLocation>
        <location evidence="1">Cell membrane</location>
        <topology evidence="1">Multi-pass membrane protein</topology>
    </subcellularLocation>
</comment>
<dbReference type="PIRSF" id="PIRSF038958">
    <property type="entry name" value="PG_synth_SpoVB"/>
    <property type="match status" value="1"/>
</dbReference>
<feature type="transmembrane region" description="Helical" evidence="6">
    <location>
        <begin position="128"/>
        <end position="147"/>
    </location>
</feature>